<dbReference type="EMBL" id="LQQY01000045">
    <property type="protein sequence ID" value="KZE43882.1"/>
    <property type="molecule type" value="Genomic_DNA"/>
</dbReference>
<organism evidence="2 3">
    <name type="scientific">Rossellomorea marisflavi</name>
    <dbReference type="NCBI Taxonomy" id="189381"/>
    <lineage>
        <taxon>Bacteria</taxon>
        <taxon>Bacillati</taxon>
        <taxon>Bacillota</taxon>
        <taxon>Bacilli</taxon>
        <taxon>Bacillales</taxon>
        <taxon>Bacillaceae</taxon>
        <taxon>Rossellomorea</taxon>
    </lineage>
</organism>
<name>A0A165INN0_9BACI</name>
<dbReference type="NCBIfam" id="NF033547">
    <property type="entry name" value="transpos_IS1595"/>
    <property type="match status" value="1"/>
</dbReference>
<evidence type="ECO:0000313" key="3">
    <source>
        <dbReference type="Proteomes" id="UP000076510"/>
    </source>
</evidence>
<evidence type="ECO:0000313" key="2">
    <source>
        <dbReference type="EMBL" id="KZE43882.1"/>
    </source>
</evidence>
<proteinExistence type="predicted"/>
<feature type="domain" description="ISXO2-like transposase" evidence="1">
    <location>
        <begin position="1"/>
        <end position="147"/>
    </location>
</feature>
<dbReference type="InterPro" id="IPR024445">
    <property type="entry name" value="Tnp_ISXO2-like"/>
</dbReference>
<dbReference type="Proteomes" id="UP000076510">
    <property type="component" value="Unassembled WGS sequence"/>
</dbReference>
<reference evidence="3" key="1">
    <citation type="submission" date="2016-01" db="EMBL/GenBank/DDBJ databases">
        <title>Whole genome sequencing of Bhargavaea cecembensis T14.</title>
        <authorList>
            <person name="Hong K.W."/>
        </authorList>
    </citation>
    <scope>NUCLEOTIDE SEQUENCE [LARGE SCALE GENOMIC DNA]</scope>
    <source>
        <strain evidence="3">M19</strain>
    </source>
</reference>
<sequence length="151" mass="17428">MDETYLLYSEKGQKKIVGRKPRKRGGEAKKRGISKQQVCVLVAIDRDKNTASTTRGVGRIKKEQIDRSIGQKLSSQNVLCTDSCREFRTYATDKCMAIYQFKSDGKVRTKGLYHIQNVNSYHSKLKRWIQRFNGVATKYLYNYLAKYPTST</sequence>
<accession>A0A165INN0</accession>
<dbReference type="SMART" id="SM01126">
    <property type="entry name" value="DDE_Tnp_IS1595"/>
    <property type="match status" value="1"/>
</dbReference>
<gene>
    <name evidence="2" type="ORF">AV649_08525</name>
</gene>
<dbReference type="AlphaFoldDB" id="A0A165INN0"/>
<evidence type="ECO:0000259" key="1">
    <source>
        <dbReference type="SMART" id="SM01126"/>
    </source>
</evidence>
<comment type="caution">
    <text evidence="2">The sequence shown here is derived from an EMBL/GenBank/DDBJ whole genome shotgun (WGS) entry which is preliminary data.</text>
</comment>
<dbReference type="Pfam" id="PF12762">
    <property type="entry name" value="DDE_Tnp_IS1595"/>
    <property type="match status" value="1"/>
</dbReference>
<protein>
    <submittedName>
        <fullName evidence="2">Formate dehydrogenase family accessory protein FdhD</fullName>
    </submittedName>
</protein>